<accession>A0AA97FDX4</accession>
<dbReference type="FunFam" id="1.10.268.10:FF:000001">
    <property type="entry name" value="DNA gyrase subunit A"/>
    <property type="match status" value="1"/>
</dbReference>
<comment type="similarity">
    <text evidence="2 8">Belongs to the type II topoisomerase GyrA/ParC subunit family.</text>
</comment>
<dbReference type="PANTHER" id="PTHR43493:SF5">
    <property type="entry name" value="DNA GYRASE SUBUNIT A, CHLOROPLASTIC_MITOCHONDRIAL"/>
    <property type="match status" value="1"/>
</dbReference>
<dbReference type="Proteomes" id="UP001301797">
    <property type="component" value="Chromosome"/>
</dbReference>
<dbReference type="Pfam" id="PF03989">
    <property type="entry name" value="DNA_gyraseA_C"/>
    <property type="match status" value="6"/>
</dbReference>
<keyword evidence="6 8" id="KW-0238">DNA-binding</keyword>
<dbReference type="SUPFAM" id="SSF101904">
    <property type="entry name" value="GyrA/ParC C-terminal domain-like"/>
    <property type="match status" value="1"/>
</dbReference>
<dbReference type="InterPro" id="IPR005743">
    <property type="entry name" value="GyrA"/>
</dbReference>
<comment type="subcellular location">
    <subcellularLocation>
        <location evidence="8">Cytoplasm</location>
    </subcellularLocation>
</comment>
<dbReference type="KEGG" id="mefw:F1737_07120"/>
<dbReference type="GO" id="GO:0005524">
    <property type="term" value="F:ATP binding"/>
    <property type="evidence" value="ECO:0007669"/>
    <property type="project" value="UniProtKB-UniRule"/>
</dbReference>
<dbReference type="InterPro" id="IPR035516">
    <property type="entry name" value="Gyrase/topoIV_suA_C"/>
</dbReference>
<keyword evidence="11" id="KW-1185">Reference proteome</keyword>
<reference evidence="10 11" key="1">
    <citation type="submission" date="2019-09" db="EMBL/GenBank/DDBJ databases">
        <title>The complete genome of Methanoplanus sp. FWC-SCC4.</title>
        <authorList>
            <person name="Chen S.-C."/>
            <person name="Zhou Y.-Z."/>
            <person name="Lai M.-C."/>
        </authorList>
    </citation>
    <scope>NUCLEOTIDE SEQUENCE [LARGE SCALE GENOMIC DNA]</scope>
    <source>
        <strain evidence="10 11">FWC-SCC4</strain>
    </source>
</reference>
<keyword evidence="8" id="KW-0963">Cytoplasm</keyword>
<dbReference type="Gene3D" id="1.10.268.10">
    <property type="entry name" value="Topoisomerase, domain 3"/>
    <property type="match status" value="1"/>
</dbReference>
<dbReference type="HAMAP" id="MF_01897">
    <property type="entry name" value="GyrA"/>
    <property type="match status" value="1"/>
</dbReference>
<keyword evidence="5 8" id="KW-0799">Topoisomerase</keyword>
<dbReference type="NCBIfam" id="NF004044">
    <property type="entry name" value="PRK05561.1"/>
    <property type="match status" value="1"/>
</dbReference>
<evidence type="ECO:0000256" key="3">
    <source>
        <dbReference type="ARBA" id="ARBA00022741"/>
    </source>
</evidence>
<dbReference type="GO" id="GO:0005737">
    <property type="term" value="C:cytoplasm"/>
    <property type="evidence" value="ECO:0007669"/>
    <property type="project" value="UniProtKB-SubCell"/>
</dbReference>
<feature type="short sequence motif" description="GyrA-box" evidence="8">
    <location>
        <begin position="529"/>
        <end position="535"/>
    </location>
</feature>
<dbReference type="RefSeq" id="WP_317135906.1">
    <property type="nucleotide sequence ID" value="NZ_CP043875.1"/>
</dbReference>
<dbReference type="EC" id="5.6.2.2" evidence="8"/>
<dbReference type="SUPFAM" id="SSF56719">
    <property type="entry name" value="Type II DNA topoisomerase"/>
    <property type="match status" value="1"/>
</dbReference>
<dbReference type="Gene3D" id="3.90.199.10">
    <property type="entry name" value="Topoisomerase II, domain 5"/>
    <property type="match status" value="1"/>
</dbReference>
<gene>
    <name evidence="8 10" type="primary">gyrA</name>
    <name evidence="10" type="ORF">F1737_07120</name>
</gene>
<dbReference type="InterPro" id="IPR050220">
    <property type="entry name" value="Type_II_DNA_Topoisomerases"/>
</dbReference>
<dbReference type="CDD" id="cd00187">
    <property type="entry name" value="TOP4c"/>
    <property type="match status" value="1"/>
</dbReference>
<sequence length="831" mass="92590">MTSEQTDSEGRRILPVNIEEEMKSSYLDYAMSVIIGRAIPDIRDGLKPVHRRTLYAMGEMGNTHDKPYKKCARIVGEVMGKYHPHGDASIYDTLVKMAQPFSYRQTLVEGQGNFGSIDGDSAAAMRYTEARLDPVAEAILEDIGKDTVDFGPNFDESLKEPLVLPAKIPNILVNGSEGIAVGMATKMPPHNLLEVCNAICATIDNPDITISELAQHMPGPDFPTGGVILGKSGIASAFTKGRGKIKVRGVAEIIEGDKKPSIIISEIPYQVNKARLIEQIADLVKDKRIDGISDIRDESDKDGIRVVIELKRGIVPEVVLNQLYKHTPMEITFGVINLAIVDNQPKVLNLKEIISEFLRHRKNVIFRRTKFDLKKAEDRLHILKGLLVALDNIDAVIATIRGSSTTEEAAEKLVANFGLDGIQADAILKMQLRRLAALEHQKIVDERDSILKDIERLRLLISDDEHIFAEVKRETVEVGEKFGNERRTKITHDFGEINKEDLIENKQVLVSLTSENYIKSMPLDTYKGQRRGGRGIIGMATKDEDFVKSVFVASTHDYLLCFTCSGRAYWLKVYDIPEATRQSKGKAIVNLLNLNDETVTAVIPVSEFSEGKYFLFATRQGMVVKIPQVEFSRPRQNGINAITLREEDELVDVKDVAETGELVITTRHGQSLRFNLVTIPLRHRNALGVKGIKLRFMDVLQDITVVEKDHLFTLTEKGYGKRTEFDEFMGHGRATMGVRNIQVDASGVVVSSKAVNDSDEVILMSKSGIVMRTKVSEISIQKRGTRGVRIMKLDKGDSVVGFAILEISDDAGETEEQVPDKEISDDIYYSD</sequence>
<feature type="domain" description="Topo IIA-type catalytic" evidence="9">
    <location>
        <begin position="39"/>
        <end position="502"/>
    </location>
</feature>
<dbReference type="PROSITE" id="PS52040">
    <property type="entry name" value="TOPO_IIA"/>
    <property type="match status" value="1"/>
</dbReference>
<evidence type="ECO:0000256" key="8">
    <source>
        <dbReference type="HAMAP-Rule" id="MF_01897"/>
    </source>
</evidence>
<dbReference type="Gene3D" id="3.30.1360.40">
    <property type="match status" value="1"/>
</dbReference>
<dbReference type="InterPro" id="IPR013760">
    <property type="entry name" value="Topo_IIA-like_dom_sf"/>
</dbReference>
<keyword evidence="3 8" id="KW-0547">Nucleotide-binding</keyword>
<evidence type="ECO:0000313" key="10">
    <source>
        <dbReference type="EMBL" id="WOF16488.1"/>
    </source>
</evidence>
<dbReference type="GO" id="GO:0009330">
    <property type="term" value="C:DNA topoisomerase type II (double strand cut, ATP-hydrolyzing) complex"/>
    <property type="evidence" value="ECO:0007669"/>
    <property type="project" value="TreeGrafter"/>
</dbReference>
<dbReference type="GO" id="GO:0003677">
    <property type="term" value="F:DNA binding"/>
    <property type="evidence" value="ECO:0007669"/>
    <property type="project" value="UniProtKB-UniRule"/>
</dbReference>
<evidence type="ECO:0000256" key="7">
    <source>
        <dbReference type="ARBA" id="ARBA00023235"/>
    </source>
</evidence>
<evidence type="ECO:0000256" key="5">
    <source>
        <dbReference type="ARBA" id="ARBA00023029"/>
    </source>
</evidence>
<dbReference type="Gene3D" id="2.120.10.90">
    <property type="entry name" value="DNA gyrase/topoisomerase IV, subunit A, C-terminal"/>
    <property type="match status" value="1"/>
</dbReference>
<dbReference type="FunFam" id="3.90.199.10:FF:000001">
    <property type="entry name" value="DNA gyrase subunit A"/>
    <property type="match status" value="1"/>
</dbReference>
<evidence type="ECO:0000256" key="4">
    <source>
        <dbReference type="ARBA" id="ARBA00022840"/>
    </source>
</evidence>
<organism evidence="10 11">
    <name type="scientific">Methanochimaera problematica</name>
    <dbReference type="NCBI Taxonomy" id="2609417"/>
    <lineage>
        <taxon>Archaea</taxon>
        <taxon>Methanobacteriati</taxon>
        <taxon>Methanobacteriota</taxon>
        <taxon>Stenosarchaea group</taxon>
        <taxon>Methanomicrobia</taxon>
        <taxon>Methanomicrobiales</taxon>
        <taxon>Methanomicrobiaceae</taxon>
        <taxon>Methanochimaera</taxon>
    </lineage>
</organism>
<dbReference type="FunFam" id="3.30.1360.40:FF:000002">
    <property type="entry name" value="DNA gyrase subunit A"/>
    <property type="match status" value="1"/>
</dbReference>
<evidence type="ECO:0000313" key="11">
    <source>
        <dbReference type="Proteomes" id="UP001301797"/>
    </source>
</evidence>
<comment type="miscellaneous">
    <text evidence="8">Few gyrases are as efficient as E.coli at forming negative supercoils. Not all organisms have 2 type II topoisomerases; in organisms with a single type II topoisomerase this enzyme also has to decatenate newly replicated chromosomes.</text>
</comment>
<protein>
    <recommendedName>
        <fullName evidence="8">DNA gyrase subunit A</fullName>
        <ecNumber evidence="8">5.6.2.2</ecNumber>
    </recommendedName>
</protein>
<dbReference type="InterPro" id="IPR002205">
    <property type="entry name" value="Topo_IIA_dom_A"/>
</dbReference>
<keyword evidence="4 8" id="KW-0067">ATP-binding</keyword>
<dbReference type="NCBIfam" id="TIGR01063">
    <property type="entry name" value="gyrA"/>
    <property type="match status" value="1"/>
</dbReference>
<dbReference type="GeneID" id="85229929"/>
<dbReference type="GO" id="GO:0006265">
    <property type="term" value="P:DNA topological change"/>
    <property type="evidence" value="ECO:0007669"/>
    <property type="project" value="UniProtKB-UniRule"/>
</dbReference>
<dbReference type="PANTHER" id="PTHR43493">
    <property type="entry name" value="DNA GYRASE/TOPOISOMERASE SUBUNIT A"/>
    <property type="match status" value="1"/>
</dbReference>
<dbReference type="NCBIfam" id="NF004043">
    <property type="entry name" value="PRK05560.1"/>
    <property type="match status" value="1"/>
</dbReference>
<dbReference type="EMBL" id="CP043875">
    <property type="protein sequence ID" value="WOF16488.1"/>
    <property type="molecule type" value="Genomic_DNA"/>
</dbReference>
<evidence type="ECO:0000256" key="1">
    <source>
        <dbReference type="ARBA" id="ARBA00000185"/>
    </source>
</evidence>
<dbReference type="GO" id="GO:0003918">
    <property type="term" value="F:DNA topoisomerase type II (double strand cut, ATP-hydrolyzing) activity"/>
    <property type="evidence" value="ECO:0007669"/>
    <property type="project" value="UniProtKB-UniRule"/>
</dbReference>
<dbReference type="AlphaFoldDB" id="A0AA97FDX4"/>
<dbReference type="GO" id="GO:0006261">
    <property type="term" value="P:DNA-templated DNA replication"/>
    <property type="evidence" value="ECO:0007669"/>
    <property type="project" value="UniProtKB-UniRule"/>
</dbReference>
<dbReference type="InterPro" id="IPR006691">
    <property type="entry name" value="GyrA/parC_rep"/>
</dbReference>
<keyword evidence="7 8" id="KW-0413">Isomerase</keyword>
<comment type="catalytic activity">
    <reaction evidence="1 8">
        <text>ATP-dependent breakage, passage and rejoining of double-stranded DNA.</text>
        <dbReference type="EC" id="5.6.2.2"/>
    </reaction>
</comment>
<dbReference type="SMART" id="SM00434">
    <property type="entry name" value="TOP4c"/>
    <property type="match status" value="1"/>
</dbReference>
<dbReference type="InterPro" id="IPR013757">
    <property type="entry name" value="Topo_IIA_A_a_sf"/>
</dbReference>
<dbReference type="InterPro" id="IPR013758">
    <property type="entry name" value="Topo_IIA_A/C_ab"/>
</dbReference>
<comment type="subunit">
    <text evidence="8">Heterotetramer, composed of two GyrA and two GyrB chains. In the heterotetramer, GyrA contains the active site tyrosine that forms a transient covalent intermediate with DNA, while GyrB binds cofactors and catalyzes ATP hydrolysis.</text>
</comment>
<evidence type="ECO:0000256" key="2">
    <source>
        <dbReference type="ARBA" id="ARBA00008263"/>
    </source>
</evidence>
<feature type="active site" description="O-(5'-phospho-DNA)-tyrosine intermediate" evidence="8">
    <location>
        <position position="127"/>
    </location>
</feature>
<comment type="function">
    <text evidence="8">A type II topoisomerase that negatively supercoils closed circular double-stranded (ds) DNA in an ATP-dependent manner to modulate DNA topology and maintain chromosomes in an underwound state. Negative supercoiling favors strand separation, and DNA replication, transcription, recombination and repair, all of which involve strand separation. Also able to catalyze the interconversion of other topological isomers of dsDNA rings, including catenanes and knotted rings. Type II topoisomerases break and join 2 DNA strands simultaneously in an ATP-dependent manner.</text>
</comment>
<evidence type="ECO:0000256" key="6">
    <source>
        <dbReference type="ARBA" id="ARBA00023125"/>
    </source>
</evidence>
<dbReference type="GO" id="GO:0005694">
    <property type="term" value="C:chromosome"/>
    <property type="evidence" value="ECO:0007669"/>
    <property type="project" value="InterPro"/>
</dbReference>
<evidence type="ECO:0000259" key="9">
    <source>
        <dbReference type="PROSITE" id="PS52040"/>
    </source>
</evidence>
<dbReference type="Pfam" id="PF00521">
    <property type="entry name" value="DNA_topoisoIV"/>
    <property type="match status" value="1"/>
</dbReference>
<name>A0AA97FDX4_9EURY</name>
<proteinExistence type="inferred from homology"/>